<gene>
    <name evidence="1" type="ORF">EM6_0380</name>
</gene>
<dbReference type="Proteomes" id="UP000278756">
    <property type="component" value="Chromosome 1"/>
</dbReference>
<accession>A0A3G9G6C7</accession>
<name>A0A3G9G6C7_9CAUL</name>
<proteinExistence type="predicted"/>
<protein>
    <submittedName>
        <fullName evidence="1">Uncharacterized protein</fullName>
    </submittedName>
</protein>
<dbReference type="AlphaFoldDB" id="A0A3G9G6C7"/>
<evidence type="ECO:0000313" key="1">
    <source>
        <dbReference type="EMBL" id="BBF79808.1"/>
    </source>
</evidence>
<sequence length="37" mass="4268">MNQIVALNLDGLMPIYARQRPARPHTARFSDEQDRSV</sequence>
<reference evidence="2" key="2">
    <citation type="journal article" date="2017" name="Plant Physiol. Biochem.">
        <title>Differential oxidative and antioxidative response of duckweed Lemna minor toward plant growth promoting/inhibiting bacteria.</title>
        <authorList>
            <person name="Ishizawa H."/>
            <person name="Kuroda M."/>
            <person name="Morikawa M."/>
            <person name="Ike M."/>
        </authorList>
    </citation>
    <scope>NUCLEOTIDE SEQUENCE [LARGE SCALE GENOMIC DNA]</scope>
    <source>
        <strain evidence="2">M6</strain>
    </source>
</reference>
<evidence type="ECO:0000313" key="2">
    <source>
        <dbReference type="Proteomes" id="UP000278756"/>
    </source>
</evidence>
<reference evidence="2" key="1">
    <citation type="journal article" date="2017" name="Biotechnol. Biofuels">
        <title>Evaluation of environmental bacterial communities as a factor affecting the growth of duckweed Lemna minor.</title>
        <authorList>
            <person name="Ishizawa H."/>
            <person name="Kuroda M."/>
            <person name="Morikawa M."/>
            <person name="Ike M."/>
        </authorList>
    </citation>
    <scope>NUCLEOTIDE SEQUENCE [LARGE SCALE GENOMIC DNA]</scope>
    <source>
        <strain evidence="2">M6</strain>
    </source>
</reference>
<organism evidence="1 2">
    <name type="scientific">Asticcacaulis excentricus</name>
    <dbReference type="NCBI Taxonomy" id="78587"/>
    <lineage>
        <taxon>Bacteria</taxon>
        <taxon>Pseudomonadati</taxon>
        <taxon>Pseudomonadota</taxon>
        <taxon>Alphaproteobacteria</taxon>
        <taxon>Caulobacterales</taxon>
        <taxon>Caulobacteraceae</taxon>
        <taxon>Asticcacaulis</taxon>
    </lineage>
</organism>
<dbReference type="EMBL" id="AP018827">
    <property type="protein sequence ID" value="BBF79808.1"/>
    <property type="molecule type" value="Genomic_DNA"/>
</dbReference>